<dbReference type="Proteomes" id="UP000242418">
    <property type="component" value="Unassembled WGS sequence"/>
</dbReference>
<dbReference type="PANTHER" id="PTHR35936">
    <property type="entry name" value="MEMBRANE-BOUND LYTIC MUREIN TRANSGLYCOSYLASE F"/>
    <property type="match status" value="1"/>
</dbReference>
<keyword evidence="2" id="KW-0732">Signal</keyword>
<dbReference type="SUPFAM" id="SSF53850">
    <property type="entry name" value="Periplasmic binding protein-like II"/>
    <property type="match status" value="1"/>
</dbReference>
<evidence type="ECO:0000259" key="3">
    <source>
        <dbReference type="SMART" id="SM00062"/>
    </source>
</evidence>
<dbReference type="SMART" id="SM00062">
    <property type="entry name" value="PBPb"/>
    <property type="match status" value="1"/>
</dbReference>
<keyword evidence="5" id="KW-1185">Reference proteome</keyword>
<dbReference type="PANTHER" id="PTHR35936:SF25">
    <property type="entry name" value="ABC TRANSPORTER SUBSTRATE-BINDING PROTEIN"/>
    <property type="match status" value="1"/>
</dbReference>
<dbReference type="InterPro" id="IPR001638">
    <property type="entry name" value="Solute-binding_3/MltF_N"/>
</dbReference>
<dbReference type="EMBL" id="FMTL01000002">
    <property type="protein sequence ID" value="SCW59735.1"/>
    <property type="molecule type" value="Genomic_DNA"/>
</dbReference>
<dbReference type="Pfam" id="PF00497">
    <property type="entry name" value="SBP_bac_3"/>
    <property type="match status" value="1"/>
</dbReference>
<accession>A0AB37Z748</accession>
<evidence type="ECO:0000256" key="2">
    <source>
        <dbReference type="ARBA" id="ARBA00022729"/>
    </source>
</evidence>
<evidence type="ECO:0000256" key="1">
    <source>
        <dbReference type="ARBA" id="ARBA00010333"/>
    </source>
</evidence>
<dbReference type="AlphaFoldDB" id="A0AB37Z748"/>
<protein>
    <submittedName>
        <fullName evidence="4">Amino acid ABC transporter substrate-binding protein, PAAT family</fullName>
    </submittedName>
</protein>
<evidence type="ECO:0000313" key="5">
    <source>
        <dbReference type="Proteomes" id="UP000242418"/>
    </source>
</evidence>
<evidence type="ECO:0000313" key="4">
    <source>
        <dbReference type="EMBL" id="SCW59735.1"/>
    </source>
</evidence>
<comment type="caution">
    <text evidence="4">The sequence shown here is derived from an EMBL/GenBank/DDBJ whole genome shotgun (WGS) entry which is preliminary data.</text>
</comment>
<reference evidence="4 5" key="1">
    <citation type="submission" date="2016-10" db="EMBL/GenBank/DDBJ databases">
        <authorList>
            <person name="Varghese N."/>
            <person name="Submissions S."/>
        </authorList>
    </citation>
    <scope>NUCLEOTIDE SEQUENCE [LARGE SCALE GENOMIC DNA]</scope>
    <source>
        <strain evidence="4 5">DSM 17833</strain>
    </source>
</reference>
<feature type="domain" description="Solute-binding protein family 3/N-terminal" evidence="3">
    <location>
        <begin position="39"/>
        <end position="268"/>
    </location>
</feature>
<dbReference type="RefSeq" id="WP_090251546.1">
    <property type="nucleotide sequence ID" value="NZ_FMTL01000002.1"/>
</dbReference>
<dbReference type="Gene3D" id="3.40.190.10">
    <property type="entry name" value="Periplasmic binding protein-like II"/>
    <property type="match status" value="2"/>
</dbReference>
<sequence>MILIAVDVRRSSLLRLRLLFALLLLACWPGLAAATCEKTLRWDDDPPFSMQTVDGAVVGIDVEINRAALARLGCQIKLRKLPWARALKELELGRLDILPGAFRRPEREVYAHFSGPVLPPSRNILFMHAPALQRWPITQLLELQHSEFRLGAQINVVYGADYAQLMDDPAFAARVVQVANRNNLWRMVGKGRIDGVIADENTGAYEIQQLGLSERIKPTAVVVSSDAAEIAFSKRSIEPDFVQAYADALRELVADGRYERIVQRYIQP</sequence>
<comment type="similarity">
    <text evidence="1">Belongs to the bacterial solute-binding protein 3 family.</text>
</comment>
<gene>
    <name evidence="4" type="ORF">SAMN05216370_2012</name>
</gene>
<organism evidence="4 5">
    <name type="scientific">Pseudomonas peli</name>
    <dbReference type="NCBI Taxonomy" id="592361"/>
    <lineage>
        <taxon>Bacteria</taxon>
        <taxon>Pseudomonadati</taxon>
        <taxon>Pseudomonadota</taxon>
        <taxon>Gammaproteobacteria</taxon>
        <taxon>Pseudomonadales</taxon>
        <taxon>Pseudomonadaceae</taxon>
        <taxon>Pseudomonas</taxon>
    </lineage>
</organism>
<name>A0AB37Z748_9PSED</name>
<proteinExistence type="inferred from homology"/>